<evidence type="ECO:0000256" key="1">
    <source>
        <dbReference type="ARBA" id="ARBA00004275"/>
    </source>
</evidence>
<keyword evidence="3" id="KW-0413">Isomerase</keyword>
<keyword evidence="5" id="KW-1185">Reference proteome</keyword>
<organism evidence="4 5">
    <name type="scientific">Marinobacter halodurans</name>
    <dbReference type="NCBI Taxonomy" id="2528979"/>
    <lineage>
        <taxon>Bacteria</taxon>
        <taxon>Pseudomonadati</taxon>
        <taxon>Pseudomonadota</taxon>
        <taxon>Gammaproteobacteria</taxon>
        <taxon>Pseudomonadales</taxon>
        <taxon>Marinobacteraceae</taxon>
        <taxon>Marinobacter</taxon>
    </lineage>
</organism>
<dbReference type="RefSeq" id="WP_131477822.1">
    <property type="nucleotide sequence ID" value="NZ_SJDL01000001.1"/>
</dbReference>
<name>A0ABY1ZSE4_9GAMM</name>
<dbReference type="Proteomes" id="UP000313645">
    <property type="component" value="Unassembled WGS sequence"/>
</dbReference>
<dbReference type="Pfam" id="PF00378">
    <property type="entry name" value="ECH_1"/>
    <property type="match status" value="1"/>
</dbReference>
<protein>
    <submittedName>
        <fullName evidence="4">Enoyl-CoA hydratase</fullName>
    </submittedName>
</protein>
<comment type="subcellular location">
    <subcellularLocation>
        <location evidence="1">Peroxisome</location>
    </subcellularLocation>
</comment>
<evidence type="ECO:0000313" key="5">
    <source>
        <dbReference type="Proteomes" id="UP000313645"/>
    </source>
</evidence>
<gene>
    <name evidence="4" type="ORF">EZI54_00115</name>
</gene>
<dbReference type="InterPro" id="IPR001753">
    <property type="entry name" value="Enoyl-CoA_hydra/iso"/>
</dbReference>
<dbReference type="InterPro" id="IPR051053">
    <property type="entry name" value="ECH/Chromodomain_protein"/>
</dbReference>
<comment type="caution">
    <text evidence="4">The sequence shown here is derived from an EMBL/GenBank/DDBJ whole genome shotgun (WGS) entry which is preliminary data.</text>
</comment>
<dbReference type="Gene3D" id="3.90.226.10">
    <property type="entry name" value="2-enoyl-CoA Hydratase, Chain A, domain 1"/>
    <property type="match status" value="1"/>
</dbReference>
<dbReference type="CDD" id="cd06558">
    <property type="entry name" value="crotonase-like"/>
    <property type="match status" value="1"/>
</dbReference>
<sequence>MTDFIRTERHDRVQVIRIDRPERKNALTHAMYTGLADALVDAESDAAIRCSLITGSADCFTAGNDLKDFAEGLPGEFESTPVGRFLFALANAGKPVVAAVNGPAVGIGTTMLLHCDLVFAGTNTRFQMPFANLGLCPEGASSLLLPQWLGRARASELLMLGSPFDAEQADRLGLLNCICAPDNTESEALAACQQLASQPPAAIRATKALLNRPNREAIRETLLAEGKLFGERLKSAEASEAFTAFQEKRKPDFSRFD</sequence>
<accession>A0ABY1ZSE4</accession>
<dbReference type="SUPFAM" id="SSF52096">
    <property type="entry name" value="ClpP/crotonase"/>
    <property type="match status" value="1"/>
</dbReference>
<dbReference type="EMBL" id="SJDL01000001">
    <property type="protein sequence ID" value="TBW59402.1"/>
    <property type="molecule type" value="Genomic_DNA"/>
</dbReference>
<dbReference type="InterPro" id="IPR029045">
    <property type="entry name" value="ClpP/crotonase-like_dom_sf"/>
</dbReference>
<dbReference type="PANTHER" id="PTHR43684">
    <property type="match status" value="1"/>
</dbReference>
<proteinExistence type="predicted"/>
<dbReference type="PANTHER" id="PTHR43684:SF1">
    <property type="entry name" value="ENOYL-COA DELTA ISOMERASE 2"/>
    <property type="match status" value="1"/>
</dbReference>
<keyword evidence="2" id="KW-0576">Peroxisome</keyword>
<evidence type="ECO:0000256" key="2">
    <source>
        <dbReference type="ARBA" id="ARBA00023140"/>
    </source>
</evidence>
<evidence type="ECO:0000313" key="4">
    <source>
        <dbReference type="EMBL" id="TBW59402.1"/>
    </source>
</evidence>
<reference evidence="4 5" key="1">
    <citation type="submission" date="2019-02" db="EMBL/GenBank/DDBJ databases">
        <title>Marinobacter halodurans sp. nov., a marine bacterium isolated from sea tidal flat.</title>
        <authorList>
            <person name="Yoo Y."/>
            <person name="Lee D.W."/>
            <person name="Kim B.S."/>
            <person name="Kim J.-J."/>
        </authorList>
    </citation>
    <scope>NUCLEOTIDE SEQUENCE [LARGE SCALE GENOMIC DNA]</scope>
    <source>
        <strain evidence="4 5">YJ-S3-2</strain>
    </source>
</reference>
<evidence type="ECO:0000256" key="3">
    <source>
        <dbReference type="ARBA" id="ARBA00023235"/>
    </source>
</evidence>